<evidence type="ECO:0000256" key="1">
    <source>
        <dbReference type="ARBA" id="ARBA00023239"/>
    </source>
</evidence>
<reference evidence="3 4" key="1">
    <citation type="submission" date="2018-05" db="EMBL/GenBank/DDBJ databases">
        <title>Freshwater and sediment microbial communities from various areas in North America, analyzing microbe dynamics in response to fracking.</title>
        <authorList>
            <person name="Lamendella R."/>
        </authorList>
    </citation>
    <scope>NUCLEOTIDE SEQUENCE [LARGE SCALE GENOMIC DNA]</scope>
    <source>
        <strain evidence="3 4">15_TX</strain>
    </source>
</reference>
<dbReference type="PANTHER" id="PTHR30536">
    <property type="entry name" value="ALTRONATE/GALACTARATE DEHYDRATASE"/>
    <property type="match status" value="1"/>
</dbReference>
<dbReference type="OrthoDB" id="9804574at2"/>
<organism evidence="3 4">
    <name type="scientific">Cytobacillus oceanisediminis</name>
    <dbReference type="NCBI Taxonomy" id="665099"/>
    <lineage>
        <taxon>Bacteria</taxon>
        <taxon>Bacillati</taxon>
        <taxon>Bacillota</taxon>
        <taxon>Bacilli</taxon>
        <taxon>Bacillales</taxon>
        <taxon>Bacillaceae</taxon>
        <taxon>Cytobacillus</taxon>
    </lineage>
</organism>
<accession>A0A2V2ZLV2</accession>
<dbReference type="AlphaFoldDB" id="A0A2V2ZLV2"/>
<name>A0A2V2ZLV2_9BACI</name>
<evidence type="ECO:0000313" key="4">
    <source>
        <dbReference type="Proteomes" id="UP000247150"/>
    </source>
</evidence>
<dbReference type="Gene3D" id="2.30.130.110">
    <property type="match status" value="1"/>
</dbReference>
<dbReference type="InterPro" id="IPR013974">
    <property type="entry name" value="SAF"/>
</dbReference>
<keyword evidence="1" id="KW-0456">Lyase</keyword>
<evidence type="ECO:0000259" key="2">
    <source>
        <dbReference type="SMART" id="SM00858"/>
    </source>
</evidence>
<dbReference type="PANTHER" id="PTHR30536:SF5">
    <property type="entry name" value="ALTRONATE DEHYDRATASE"/>
    <property type="match status" value="1"/>
</dbReference>
<dbReference type="GO" id="GO:0016829">
    <property type="term" value="F:lyase activity"/>
    <property type="evidence" value="ECO:0007669"/>
    <property type="project" value="UniProtKB-KW"/>
</dbReference>
<dbReference type="InterPro" id="IPR044144">
    <property type="entry name" value="SAF_UxaA/GarD"/>
</dbReference>
<feature type="domain" description="SAF" evidence="2">
    <location>
        <begin position="18"/>
        <end position="93"/>
    </location>
</feature>
<dbReference type="SMART" id="SM00858">
    <property type="entry name" value="SAF"/>
    <property type="match status" value="1"/>
</dbReference>
<dbReference type="EMBL" id="QGTW01000014">
    <property type="protein sequence ID" value="PWW20843.1"/>
    <property type="molecule type" value="Genomic_DNA"/>
</dbReference>
<sequence>MEKTINPQKAALVIDRSDNVAVALTDLKKGEECILRFSDREEKVVLLEDIAFGHKVAISGIEKDESVLKYGEEIGKMMVPVQRGAYIHNHNMYCERGMK</sequence>
<dbReference type="Proteomes" id="UP000247150">
    <property type="component" value="Unassembled WGS sequence"/>
</dbReference>
<dbReference type="Pfam" id="PF08666">
    <property type="entry name" value="SAF"/>
    <property type="match status" value="1"/>
</dbReference>
<gene>
    <name evidence="3" type="ORF">DFO73_114136</name>
</gene>
<evidence type="ECO:0000313" key="3">
    <source>
        <dbReference type="EMBL" id="PWW20843.1"/>
    </source>
</evidence>
<dbReference type="CDD" id="cd11613">
    <property type="entry name" value="SAF_AH_GD"/>
    <property type="match status" value="1"/>
</dbReference>
<comment type="caution">
    <text evidence="3">The sequence shown here is derived from an EMBL/GenBank/DDBJ whole genome shotgun (WGS) entry which is preliminary data.</text>
</comment>
<dbReference type="InterPro" id="IPR052172">
    <property type="entry name" value="UxaA_altronate/galactarate_dh"/>
</dbReference>
<dbReference type="GO" id="GO:0019698">
    <property type="term" value="P:D-galacturonate catabolic process"/>
    <property type="evidence" value="ECO:0007669"/>
    <property type="project" value="TreeGrafter"/>
</dbReference>
<protein>
    <submittedName>
        <fullName evidence="3">Altronate dehydratase small subunit</fullName>
    </submittedName>
</protein>
<dbReference type="RefSeq" id="WP_110066900.1">
    <property type="nucleotide sequence ID" value="NZ_QGTW01000014.1"/>
</dbReference>
<proteinExistence type="predicted"/>